<sequence length="414" mass="41160">MRCALLEWGCDAVAARRHSAATACLRHAAAATAKRLVVLQSNHVLAPVAVAQLPGWAVEHARGQEEAFGAAAKPPGGGAAVAAAGGASPLPDATLSRRIVCHFAALCRASEGAPAGLPASALQTLHAQHATLHAALKAACPKYASDACFQSVPLPPRGADADRAPAPAPGTVLVQWLVHTEGTPRELSSFEPSGTLPASGLVPAQVLRLKPVPMFATMLFVVMPPAPGGMTGAGAAVPAKGGKGATPTLAPSADADALAALRLGERTLRVDVVRDTATRAKLLRHRLEAPRAENELFGDAVPSDDELAALRGSVEALLSGGAQASGRSSHSGMSDAADPGSPGAGGGVALGGGGGSGGSGHGVDAAFLMKLEAMLSLDSGIDIVDGELAAWLATLLQPTAPVAAQAAAAQSSNA</sequence>
<name>A0A7R9VMS7_9CHLO</name>
<evidence type="ECO:0000256" key="1">
    <source>
        <dbReference type="SAM" id="MobiDB-lite"/>
    </source>
</evidence>
<feature type="compositionally biased region" description="Gly residues" evidence="1">
    <location>
        <begin position="342"/>
        <end position="355"/>
    </location>
</feature>
<protein>
    <submittedName>
        <fullName evidence="2">Uncharacterized protein</fullName>
    </submittedName>
</protein>
<feature type="region of interest" description="Disordered" evidence="1">
    <location>
        <begin position="321"/>
        <end position="355"/>
    </location>
</feature>
<reference evidence="2" key="1">
    <citation type="submission" date="2021-01" db="EMBL/GenBank/DDBJ databases">
        <authorList>
            <person name="Corre E."/>
            <person name="Pelletier E."/>
            <person name="Niang G."/>
            <person name="Scheremetjew M."/>
            <person name="Finn R."/>
            <person name="Kale V."/>
            <person name="Holt S."/>
            <person name="Cochrane G."/>
            <person name="Meng A."/>
            <person name="Brown T."/>
            <person name="Cohen L."/>
        </authorList>
    </citation>
    <scope>NUCLEOTIDE SEQUENCE</scope>
    <source>
        <strain evidence="2">CCMP219</strain>
    </source>
</reference>
<accession>A0A7R9VMS7</accession>
<dbReference type="EMBL" id="HBEC01032852">
    <property type="protein sequence ID" value="CAD8299790.1"/>
    <property type="molecule type" value="Transcribed_RNA"/>
</dbReference>
<proteinExistence type="predicted"/>
<gene>
    <name evidence="2" type="ORF">CEUR00632_LOCUS15240</name>
</gene>
<dbReference type="AlphaFoldDB" id="A0A7R9VMS7"/>
<evidence type="ECO:0000313" key="2">
    <source>
        <dbReference type="EMBL" id="CAD8299790.1"/>
    </source>
</evidence>
<organism evidence="2">
    <name type="scientific">Chlamydomonas euryale</name>
    <dbReference type="NCBI Taxonomy" id="1486919"/>
    <lineage>
        <taxon>Eukaryota</taxon>
        <taxon>Viridiplantae</taxon>
        <taxon>Chlorophyta</taxon>
        <taxon>core chlorophytes</taxon>
        <taxon>Chlorophyceae</taxon>
        <taxon>CS clade</taxon>
        <taxon>Chlamydomonadales</taxon>
        <taxon>Chlamydomonadaceae</taxon>
        <taxon>Chlamydomonas</taxon>
    </lineage>
</organism>